<feature type="transmembrane region" description="Helical" evidence="7">
    <location>
        <begin position="42"/>
        <end position="69"/>
    </location>
</feature>
<feature type="transmembrane region" description="Helical" evidence="7">
    <location>
        <begin position="284"/>
        <end position="311"/>
    </location>
</feature>
<gene>
    <name evidence="9" type="ORF">SAMN05444920_13439</name>
</gene>
<dbReference type="GO" id="GO:0004222">
    <property type="term" value="F:metalloendopeptidase activity"/>
    <property type="evidence" value="ECO:0007669"/>
    <property type="project" value="InterPro"/>
</dbReference>
<dbReference type="GO" id="GO:0006508">
    <property type="term" value="P:proteolysis"/>
    <property type="evidence" value="ECO:0007669"/>
    <property type="project" value="UniProtKB-KW"/>
</dbReference>
<keyword evidence="4 6" id="KW-0862">Zinc</keyword>
<proteinExistence type="inferred from homology"/>
<dbReference type="Proteomes" id="UP000236732">
    <property type="component" value="Unassembled WGS sequence"/>
</dbReference>
<evidence type="ECO:0000313" key="10">
    <source>
        <dbReference type="Proteomes" id="UP000236732"/>
    </source>
</evidence>
<comment type="cofactor">
    <cofactor evidence="6">
        <name>Zn(2+)</name>
        <dbReference type="ChEBI" id="CHEBI:29105"/>
    </cofactor>
    <text evidence="6">Binds 1 zinc ion per subunit.</text>
</comment>
<evidence type="ECO:0000256" key="6">
    <source>
        <dbReference type="RuleBase" id="RU003983"/>
    </source>
</evidence>
<evidence type="ECO:0000256" key="1">
    <source>
        <dbReference type="ARBA" id="ARBA00022670"/>
    </source>
</evidence>
<keyword evidence="3 6" id="KW-0378">Hydrolase</keyword>
<sequence length="313" mass="33296">MIGWLVAAGVALAPIAFGGRVARRLAGAAWTYRHPRAALVLWQASCLAGGLGAVGIGLVAAVAPLAAVFPHGMHALAGQIAAGQGLDGLGPPHVVALAWSVGLIVWLLVHTTGVTVKTAARQRRQRLLVDVVADHSPVHDAYVLPTRERVAYCLPGRRERVVLSQGTLDLLSLQELEAVLQHERAHARGRHDLVLLPFVALVQAFPWLPAAREARAAVPVLLEMMADDHARRAHGEILLARTLVRMATPALDDGAATLALADAAVAERVARLLRRPERPRWVPAAAYSAATLLLSGPFAVLLAPLLCLTIWNI</sequence>
<evidence type="ECO:0000313" key="9">
    <source>
        <dbReference type="EMBL" id="SEH03235.1"/>
    </source>
</evidence>
<evidence type="ECO:0000256" key="3">
    <source>
        <dbReference type="ARBA" id="ARBA00022801"/>
    </source>
</evidence>
<organism evidence="9 10">
    <name type="scientific">Nonomuraea solani</name>
    <dbReference type="NCBI Taxonomy" id="1144553"/>
    <lineage>
        <taxon>Bacteria</taxon>
        <taxon>Bacillati</taxon>
        <taxon>Actinomycetota</taxon>
        <taxon>Actinomycetes</taxon>
        <taxon>Streptosporangiales</taxon>
        <taxon>Streptosporangiaceae</taxon>
        <taxon>Nonomuraea</taxon>
    </lineage>
</organism>
<dbReference type="InterPro" id="IPR001915">
    <property type="entry name" value="Peptidase_M48"/>
</dbReference>
<dbReference type="InterPro" id="IPR052173">
    <property type="entry name" value="Beta-lactam_resp_regulator"/>
</dbReference>
<evidence type="ECO:0000259" key="8">
    <source>
        <dbReference type="Pfam" id="PF01435"/>
    </source>
</evidence>
<dbReference type="AlphaFoldDB" id="A0A1H6F2E0"/>
<dbReference type="Pfam" id="PF01435">
    <property type="entry name" value="Peptidase_M48"/>
    <property type="match status" value="1"/>
</dbReference>
<keyword evidence="10" id="KW-1185">Reference proteome</keyword>
<dbReference type="PANTHER" id="PTHR34978">
    <property type="entry name" value="POSSIBLE SENSOR-TRANSDUCER PROTEIN BLAR"/>
    <property type="match status" value="1"/>
</dbReference>
<keyword evidence="5 6" id="KW-0482">Metalloprotease</keyword>
<dbReference type="EMBL" id="FNVT01000034">
    <property type="protein sequence ID" value="SEH03235.1"/>
    <property type="molecule type" value="Genomic_DNA"/>
</dbReference>
<feature type="domain" description="Peptidase M48" evidence="8">
    <location>
        <begin position="140"/>
        <end position="204"/>
    </location>
</feature>
<evidence type="ECO:0000256" key="4">
    <source>
        <dbReference type="ARBA" id="ARBA00022833"/>
    </source>
</evidence>
<name>A0A1H6F2E0_9ACTN</name>
<evidence type="ECO:0000256" key="2">
    <source>
        <dbReference type="ARBA" id="ARBA00022723"/>
    </source>
</evidence>
<dbReference type="RefSeq" id="WP_103964228.1">
    <property type="nucleotide sequence ID" value="NZ_FNVT01000034.1"/>
</dbReference>
<comment type="similarity">
    <text evidence="6">Belongs to the peptidase M48 family.</text>
</comment>
<dbReference type="Gene3D" id="3.30.2010.10">
    <property type="entry name" value="Metalloproteases ('zincins'), catalytic domain"/>
    <property type="match status" value="1"/>
</dbReference>
<keyword evidence="7" id="KW-1133">Transmembrane helix</keyword>
<accession>A0A1H6F2E0</accession>
<dbReference type="OrthoDB" id="9785340at2"/>
<keyword evidence="1 6" id="KW-0645">Protease</keyword>
<protein>
    <submittedName>
        <fullName evidence="9">Peptidase family M48</fullName>
    </submittedName>
</protein>
<evidence type="ECO:0000256" key="7">
    <source>
        <dbReference type="SAM" id="Phobius"/>
    </source>
</evidence>
<dbReference type="CDD" id="cd07326">
    <property type="entry name" value="M56_BlaR1_MecR1_like"/>
    <property type="match status" value="1"/>
</dbReference>
<keyword evidence="7" id="KW-0472">Membrane</keyword>
<dbReference type="PANTHER" id="PTHR34978:SF3">
    <property type="entry name" value="SLR0241 PROTEIN"/>
    <property type="match status" value="1"/>
</dbReference>
<reference evidence="9 10" key="1">
    <citation type="submission" date="2016-10" db="EMBL/GenBank/DDBJ databases">
        <authorList>
            <person name="de Groot N.N."/>
        </authorList>
    </citation>
    <scope>NUCLEOTIDE SEQUENCE [LARGE SCALE GENOMIC DNA]</scope>
    <source>
        <strain evidence="9 10">CGMCC 4.7037</strain>
    </source>
</reference>
<dbReference type="GO" id="GO:0046872">
    <property type="term" value="F:metal ion binding"/>
    <property type="evidence" value="ECO:0007669"/>
    <property type="project" value="UniProtKB-KW"/>
</dbReference>
<keyword evidence="7" id="KW-0812">Transmembrane</keyword>
<evidence type="ECO:0000256" key="5">
    <source>
        <dbReference type="ARBA" id="ARBA00023049"/>
    </source>
</evidence>
<keyword evidence="2" id="KW-0479">Metal-binding</keyword>